<evidence type="ECO:0000259" key="14">
    <source>
        <dbReference type="Pfam" id="PF12806"/>
    </source>
</evidence>
<comment type="catalytic activity">
    <reaction evidence="6">
        <text>3-(methylsulfanyl)propanoyl-CoA + oxidized [electron-transfer flavoprotein] + H(+) = 3-(methylsulfanyl)acryloyl-CoA + reduced [electron-transfer flavoprotein]</text>
        <dbReference type="Rhea" id="RHEA:52612"/>
        <dbReference type="Rhea" id="RHEA-COMP:10685"/>
        <dbReference type="Rhea" id="RHEA-COMP:10686"/>
        <dbReference type="ChEBI" id="CHEBI:15378"/>
        <dbReference type="ChEBI" id="CHEBI:57692"/>
        <dbReference type="ChEBI" id="CHEBI:58307"/>
        <dbReference type="ChEBI" id="CHEBI:82815"/>
        <dbReference type="ChEBI" id="CHEBI:84994"/>
        <dbReference type="EC" id="1.3.99.41"/>
    </reaction>
    <physiologicalReaction direction="left-to-right" evidence="6">
        <dbReference type="Rhea" id="RHEA:52613"/>
    </physiologicalReaction>
</comment>
<evidence type="ECO:0000259" key="11">
    <source>
        <dbReference type="Pfam" id="PF00441"/>
    </source>
</evidence>
<accession>A0A7T4R195</accession>
<dbReference type="FunFam" id="2.40.110.10:FF:000031">
    <property type="entry name" value="Acyl-CoA dehydrogenase, putative"/>
    <property type="match status" value="1"/>
</dbReference>
<dbReference type="InterPro" id="IPR009075">
    <property type="entry name" value="AcylCo_DH/oxidase_C"/>
</dbReference>
<evidence type="ECO:0000256" key="9">
    <source>
        <dbReference type="ARBA" id="ARBA00069043"/>
    </source>
</evidence>
<dbReference type="Pfam" id="PF00441">
    <property type="entry name" value="Acyl-CoA_dh_1"/>
    <property type="match status" value="1"/>
</dbReference>
<dbReference type="GO" id="GO:0050660">
    <property type="term" value="F:flavin adenine dinucleotide binding"/>
    <property type="evidence" value="ECO:0007669"/>
    <property type="project" value="InterPro"/>
</dbReference>
<dbReference type="PANTHER" id="PTHR42803">
    <property type="entry name" value="ACYL-COA DEHYDROGENASE"/>
    <property type="match status" value="1"/>
</dbReference>
<evidence type="ECO:0000256" key="8">
    <source>
        <dbReference type="ARBA" id="ARBA00066694"/>
    </source>
</evidence>
<dbReference type="Gene3D" id="2.40.110.10">
    <property type="entry name" value="Butyryl-CoA Dehydrogenase, subunit A, domain 2"/>
    <property type="match status" value="1"/>
</dbReference>
<dbReference type="Proteomes" id="UP000596063">
    <property type="component" value="Chromosome"/>
</dbReference>
<dbReference type="SUPFAM" id="SSF47203">
    <property type="entry name" value="Acyl-CoA dehydrogenase C-terminal domain-like"/>
    <property type="match status" value="1"/>
</dbReference>
<reference evidence="15 16" key="1">
    <citation type="submission" date="2020-12" db="EMBL/GenBank/DDBJ databases">
        <authorList>
            <person name="Shan Y."/>
        </authorList>
    </citation>
    <scope>NUCLEOTIDE SEQUENCE [LARGE SCALE GENOMIC DNA]</scope>
    <source>
        <strain evidence="16">csc3.9</strain>
    </source>
</reference>
<evidence type="ECO:0000259" key="12">
    <source>
        <dbReference type="Pfam" id="PF02770"/>
    </source>
</evidence>
<dbReference type="Gene3D" id="1.20.140.10">
    <property type="entry name" value="Butyryl-CoA Dehydrogenase, subunit A, domain 3"/>
    <property type="match status" value="1"/>
</dbReference>
<evidence type="ECO:0000256" key="3">
    <source>
        <dbReference type="ARBA" id="ARBA00022630"/>
    </source>
</evidence>
<dbReference type="EMBL" id="CP066167">
    <property type="protein sequence ID" value="QQD18449.1"/>
    <property type="molecule type" value="Genomic_DNA"/>
</dbReference>
<proteinExistence type="inferred from homology"/>
<evidence type="ECO:0000256" key="1">
    <source>
        <dbReference type="ARBA" id="ARBA00001974"/>
    </source>
</evidence>
<evidence type="ECO:0000256" key="6">
    <source>
        <dbReference type="ARBA" id="ARBA00051388"/>
    </source>
</evidence>
<dbReference type="InterPro" id="IPR025878">
    <property type="entry name" value="Acyl-CoA_dh-like_C_dom"/>
</dbReference>
<dbReference type="GO" id="GO:0016627">
    <property type="term" value="F:oxidoreductase activity, acting on the CH-CH group of donors"/>
    <property type="evidence" value="ECO:0007669"/>
    <property type="project" value="InterPro"/>
</dbReference>
<protein>
    <recommendedName>
        <fullName evidence="9">3-methylmercaptopropionyl-CoA dehydrogenase</fullName>
        <ecNumber evidence="8">1.3.99.41</ecNumber>
    </recommendedName>
</protein>
<dbReference type="Gene3D" id="1.10.540.10">
    <property type="entry name" value="Acyl-CoA dehydrogenase/oxidase, N-terminal domain"/>
    <property type="match status" value="1"/>
</dbReference>
<dbReference type="Pfam" id="PF02771">
    <property type="entry name" value="Acyl-CoA_dh_N"/>
    <property type="match status" value="1"/>
</dbReference>
<dbReference type="EC" id="1.3.99.41" evidence="8"/>
<evidence type="ECO:0000256" key="5">
    <source>
        <dbReference type="ARBA" id="ARBA00023002"/>
    </source>
</evidence>
<evidence type="ECO:0000256" key="4">
    <source>
        <dbReference type="ARBA" id="ARBA00022827"/>
    </source>
</evidence>
<evidence type="ECO:0000259" key="13">
    <source>
        <dbReference type="Pfam" id="PF02771"/>
    </source>
</evidence>
<keyword evidence="16" id="KW-1185">Reference proteome</keyword>
<dbReference type="Pfam" id="PF12806">
    <property type="entry name" value="Acyl-CoA_dh_C"/>
    <property type="match status" value="1"/>
</dbReference>
<organism evidence="15 16">
    <name type="scientific">Spongiibacter nanhainus</name>
    <dbReference type="NCBI Taxonomy" id="2794344"/>
    <lineage>
        <taxon>Bacteria</taxon>
        <taxon>Pseudomonadati</taxon>
        <taxon>Pseudomonadota</taxon>
        <taxon>Gammaproteobacteria</taxon>
        <taxon>Cellvibrionales</taxon>
        <taxon>Spongiibacteraceae</taxon>
        <taxon>Spongiibacter</taxon>
    </lineage>
</organism>
<gene>
    <name evidence="15" type="ORF">I6N98_00810</name>
</gene>
<dbReference type="PANTHER" id="PTHR42803:SF1">
    <property type="entry name" value="BROAD-SPECIFICITY LINEAR ACYL-COA DEHYDROGENASE FADE5"/>
    <property type="match status" value="1"/>
</dbReference>
<comment type="similarity">
    <text evidence="2 10">Belongs to the acyl-CoA dehydrogenase family.</text>
</comment>
<evidence type="ECO:0000313" key="16">
    <source>
        <dbReference type="Proteomes" id="UP000596063"/>
    </source>
</evidence>
<dbReference type="SUPFAM" id="SSF56645">
    <property type="entry name" value="Acyl-CoA dehydrogenase NM domain-like"/>
    <property type="match status" value="1"/>
</dbReference>
<dbReference type="InterPro" id="IPR037069">
    <property type="entry name" value="AcylCoA_DH/ox_N_sf"/>
</dbReference>
<dbReference type="InterPro" id="IPR036250">
    <property type="entry name" value="AcylCo_DH-like_C"/>
</dbReference>
<keyword evidence="3 10" id="KW-0285">Flavoprotein</keyword>
<evidence type="ECO:0000313" key="15">
    <source>
        <dbReference type="EMBL" id="QQD18449.1"/>
    </source>
</evidence>
<dbReference type="InterPro" id="IPR013786">
    <property type="entry name" value="AcylCoA_DH/ox_N"/>
</dbReference>
<dbReference type="AlphaFoldDB" id="A0A7T4R195"/>
<dbReference type="InterPro" id="IPR052166">
    <property type="entry name" value="Diverse_Acyl-CoA_DH"/>
</dbReference>
<dbReference type="Pfam" id="PF02770">
    <property type="entry name" value="Acyl-CoA_dh_M"/>
    <property type="match status" value="1"/>
</dbReference>
<sequence length="585" mass="64840">MTQYHAPVDEVESLLNNVLDYRAHYQSLGIEFDIAPEDVATIVAEVAKFADAELAPLNKVGDKSPAQLIDGQVKTPEGFKESYRTFVEAGWPRLAQQQQHGGIQAPFSLKFIVSEFLQGANQAWCMYSTLNDGAIKVLQHFGNDHLQESYLPKLISGEWLATMCLTEPQCGSDLNLLNAKAEPRDDGSYAISGNKIFISSGKHDLSDNIVHLVLARLPDAPPGTAGISLFLVPAQLEDDNGGMRDNAIDCLSVESKMGLKGSATCALSFNAAKGWLIGKPHRGLRAMFVFINKSRLSVAQQAQAQTQAAFQASLHYAQERVAGKPAASASTSATTIVHHPNIQHMLLFQQAISTAARGLLTWLAMQADLVDYGNPDQQQLGAVRLSLLTPVAKGFGSEIAFEAIDHGIQIFGGHGYTADYELEQRLRDVRITRIYEGTSAIQSLDLLQRKVSGPDYDTLQAFCQLILDWCRNTESKCSEGTKEMLALLERQVSNWLTVSDLLVQHSQENRPLLETAANDYMMMSGYIVYGYFLLQHWHHIGEEESTSIAACVRYYFDRVLPRADYHHALLKDAKRHEYNIVWSDH</sequence>
<feature type="domain" description="Acetyl-CoA dehydrogenase-like C-terminal" evidence="14">
    <location>
        <begin position="461"/>
        <end position="574"/>
    </location>
</feature>
<evidence type="ECO:0000256" key="10">
    <source>
        <dbReference type="RuleBase" id="RU362125"/>
    </source>
</evidence>
<dbReference type="InterPro" id="IPR009100">
    <property type="entry name" value="AcylCoA_DH/oxidase_NM_dom_sf"/>
</dbReference>
<dbReference type="KEGG" id="snan:I6N98_00810"/>
<evidence type="ECO:0000256" key="7">
    <source>
        <dbReference type="ARBA" id="ARBA00058683"/>
    </source>
</evidence>
<comment type="function">
    <text evidence="7">Involved in the assimilation of dimethylsulphoniopropionate (DMSP), an important compound in the fixation of carbon in marine phytoplankton, by mediating the conversion of 3-(methylthio)propanoyl-CoA (MMPA-CoA) to 3-(methylthio)acryloyl-CoA (MTA-CoA).</text>
</comment>
<name>A0A7T4R195_9GAMM</name>
<keyword evidence="5 10" id="KW-0560">Oxidoreductase</keyword>
<feature type="domain" description="Acyl-CoA dehydrogenase/oxidase N-terminal" evidence="13">
    <location>
        <begin position="38"/>
        <end position="158"/>
    </location>
</feature>
<evidence type="ECO:0000256" key="2">
    <source>
        <dbReference type="ARBA" id="ARBA00009347"/>
    </source>
</evidence>
<dbReference type="InterPro" id="IPR046373">
    <property type="entry name" value="Acyl-CoA_Oxase/DH_mid-dom_sf"/>
</dbReference>
<keyword evidence="4 10" id="KW-0274">FAD</keyword>
<feature type="domain" description="Acyl-CoA dehydrogenase/oxidase C-terminal" evidence="11">
    <location>
        <begin position="282"/>
        <end position="448"/>
    </location>
</feature>
<dbReference type="InterPro" id="IPR006091">
    <property type="entry name" value="Acyl-CoA_Oxase/DH_mid-dom"/>
</dbReference>
<feature type="domain" description="Acyl-CoA oxidase/dehydrogenase middle" evidence="12">
    <location>
        <begin position="163"/>
        <end position="270"/>
    </location>
</feature>
<comment type="cofactor">
    <cofactor evidence="1 10">
        <name>FAD</name>
        <dbReference type="ChEBI" id="CHEBI:57692"/>
    </cofactor>
</comment>
<dbReference type="RefSeq" id="WP_198569940.1">
    <property type="nucleotide sequence ID" value="NZ_CP066167.1"/>
</dbReference>